<geneLocation type="plasmid" evidence="2 3">
    <name>pSHM_1</name>
</geneLocation>
<keyword evidence="2" id="KW-0614">Plasmid</keyword>
<evidence type="ECO:0000313" key="2">
    <source>
        <dbReference type="EMBL" id="BDT05211.1"/>
    </source>
</evidence>
<evidence type="ECO:0000256" key="1">
    <source>
        <dbReference type="SAM" id="Coils"/>
    </source>
</evidence>
<protein>
    <submittedName>
        <fullName evidence="2">Uncharacterized protein</fullName>
    </submittedName>
</protein>
<sequence length="49" mass="6022">MTKKEKQLQKNVKEFNEVIEKCNQDILNLKKQKYGKFKNIFLKIISFRF</sequence>
<name>A0ABN6T5A8_9MOLU</name>
<accession>A0ABN6T5A8</accession>
<dbReference type="EMBL" id="AP026934">
    <property type="protein sequence ID" value="BDT05211.1"/>
    <property type="molecule type" value="Genomic_DNA"/>
</dbReference>
<dbReference type="Proteomes" id="UP001163387">
    <property type="component" value="Plasmid pSHM_1"/>
</dbReference>
<gene>
    <name evidence="2" type="ORF">SHM_28570</name>
</gene>
<evidence type="ECO:0000313" key="3">
    <source>
        <dbReference type="Proteomes" id="UP001163387"/>
    </source>
</evidence>
<feature type="coiled-coil region" evidence="1">
    <location>
        <begin position="5"/>
        <end position="32"/>
    </location>
</feature>
<proteinExistence type="predicted"/>
<dbReference type="RefSeq" id="WP_281749738.1">
    <property type="nucleotide sequence ID" value="NZ_AP026934.1"/>
</dbReference>
<organism evidence="2 3">
    <name type="scientific">Spiroplasma ixodetis</name>
    <dbReference type="NCBI Taxonomy" id="2141"/>
    <lineage>
        <taxon>Bacteria</taxon>
        <taxon>Bacillati</taxon>
        <taxon>Mycoplasmatota</taxon>
        <taxon>Mollicutes</taxon>
        <taxon>Entomoplasmatales</taxon>
        <taxon>Spiroplasmataceae</taxon>
        <taxon>Spiroplasma</taxon>
    </lineage>
</organism>
<keyword evidence="1" id="KW-0175">Coiled coil</keyword>
<reference evidence="2 3" key="1">
    <citation type="journal article" date="2022" name="Front. Microbiol.">
        <title>Male-killing mechanisms vary between Spiroplasma species.</title>
        <authorList>
            <person name="Arai H."/>
            <person name="Inoue M."/>
            <person name="Kageyama D."/>
        </authorList>
    </citation>
    <scope>NUCLEOTIDE SEQUENCE [LARGE SCALE GENOMIC DNA]</scope>
    <source>
        <strain evidence="3">sHm</strain>
        <plasmid evidence="2 3">pSHM_1</plasmid>
    </source>
</reference>
<keyword evidence="3" id="KW-1185">Reference proteome</keyword>